<dbReference type="GO" id="GO:0009236">
    <property type="term" value="P:cobalamin biosynthetic process"/>
    <property type="evidence" value="ECO:0007669"/>
    <property type="project" value="UniProtKB-UniRule"/>
</dbReference>
<evidence type="ECO:0000259" key="8">
    <source>
        <dbReference type="Pfam" id="PF00590"/>
    </source>
</evidence>
<organism evidence="9 10">
    <name type="scientific">Halorhodospira halochloris</name>
    <name type="common">Ectothiorhodospira halochloris</name>
    <dbReference type="NCBI Taxonomy" id="1052"/>
    <lineage>
        <taxon>Bacteria</taxon>
        <taxon>Pseudomonadati</taxon>
        <taxon>Pseudomonadota</taxon>
        <taxon>Gammaproteobacteria</taxon>
        <taxon>Chromatiales</taxon>
        <taxon>Ectothiorhodospiraceae</taxon>
        <taxon>Halorhodospira</taxon>
    </lineage>
</organism>
<keyword evidence="3" id="KW-0169">Cobalamin biosynthesis</keyword>
<name>A0A110B544_HALHR</name>
<evidence type="ECO:0000256" key="3">
    <source>
        <dbReference type="ARBA" id="ARBA00022573"/>
    </source>
</evidence>
<sequence length="242" mass="26195">MHKTGKLIGVSLGPGDPSWITRRAWEVLSSSAHWAYPVREAGQTSYALEIVRRGGLPVADDATELVFPMTHDAATLAKAWGNAAKQVCEKLHSGKDVAFLVEGDASTYATFSHLSSAVGSEVPDLEVETIPGVTSFNAAAARLGQPLVKAHERFAVLPAGYDLATVERLLPEFDTLVLLKVKPLLPELIDLLQRHNLGGSCAFVERAGTDGERIVTDPEQMRSLQANYLSLLLVRNPDRRSS</sequence>
<accession>A0A110B544</accession>
<evidence type="ECO:0000256" key="6">
    <source>
        <dbReference type="ARBA" id="ARBA00022691"/>
    </source>
</evidence>
<keyword evidence="4" id="KW-0489">Methyltransferase</keyword>
<gene>
    <name evidence="9" type="primary">cbiL</name>
    <name evidence="9" type="ORF">HH1059_09320</name>
</gene>
<feature type="domain" description="Tetrapyrrole methylase" evidence="8">
    <location>
        <begin position="6"/>
        <end position="218"/>
    </location>
</feature>
<evidence type="ECO:0000256" key="7">
    <source>
        <dbReference type="PIRNR" id="PIRNR036427"/>
    </source>
</evidence>
<dbReference type="RefSeq" id="WP_096408835.1">
    <property type="nucleotide sequence ID" value="NZ_AP017372.2"/>
</dbReference>
<dbReference type="OrthoDB" id="9804789at2"/>
<evidence type="ECO:0000256" key="4">
    <source>
        <dbReference type="ARBA" id="ARBA00022603"/>
    </source>
</evidence>
<reference evidence="9" key="1">
    <citation type="submission" date="2016-02" db="EMBL/GenBank/DDBJ databases">
        <title>Halorhodospira halochloris DSM-1059 complete genome, version 2.</title>
        <authorList>
            <person name="Tsukatani Y."/>
        </authorList>
    </citation>
    <scope>NUCLEOTIDE SEQUENCE</scope>
    <source>
        <strain evidence="9">DSM 1059</strain>
    </source>
</reference>
<dbReference type="InterPro" id="IPR012382">
    <property type="entry name" value="CobI/CbiL"/>
</dbReference>
<dbReference type="Proteomes" id="UP000218890">
    <property type="component" value="Chromosome"/>
</dbReference>
<dbReference type="NCBIfam" id="TIGR01467">
    <property type="entry name" value="cobI_cbiL"/>
    <property type="match status" value="1"/>
</dbReference>
<keyword evidence="10" id="KW-1185">Reference proteome</keyword>
<dbReference type="EMBL" id="AP017372">
    <property type="protein sequence ID" value="BAU57625.1"/>
    <property type="molecule type" value="Genomic_DNA"/>
</dbReference>
<dbReference type="GO" id="GO:0030788">
    <property type="term" value="F:precorrin-2 C20-methyltransferase activity"/>
    <property type="evidence" value="ECO:0007669"/>
    <property type="project" value="InterPro"/>
</dbReference>
<evidence type="ECO:0000256" key="5">
    <source>
        <dbReference type="ARBA" id="ARBA00022679"/>
    </source>
</evidence>
<comment type="similarity">
    <text evidence="2 7">Belongs to the precorrin methyltransferase family.</text>
</comment>
<protein>
    <submittedName>
        <fullName evidence="9">Cobalt-precorrin-2 C20-methyltransferase</fullName>
    </submittedName>
</protein>
<dbReference type="Pfam" id="PF00590">
    <property type="entry name" value="TP_methylase"/>
    <property type="match status" value="1"/>
</dbReference>
<dbReference type="PANTHER" id="PTHR43467:SF2">
    <property type="entry name" value="COBALT-PRECORRIN-2 C(20)-METHYLTRANSFERASE"/>
    <property type="match status" value="1"/>
</dbReference>
<dbReference type="AlphaFoldDB" id="A0A110B544"/>
<dbReference type="PIRSF" id="PIRSF036427">
    <property type="entry name" value="Precrrn-2_mtase"/>
    <property type="match status" value="1"/>
</dbReference>
<evidence type="ECO:0000313" key="9">
    <source>
        <dbReference type="EMBL" id="BAU57625.1"/>
    </source>
</evidence>
<dbReference type="InterPro" id="IPR035996">
    <property type="entry name" value="4pyrrol_Methylase_sf"/>
</dbReference>
<dbReference type="UniPathway" id="UPA00148"/>
<keyword evidence="6" id="KW-0949">S-adenosyl-L-methionine</keyword>
<dbReference type="KEGG" id="hhk:HH1059_09320"/>
<evidence type="ECO:0000256" key="2">
    <source>
        <dbReference type="ARBA" id="ARBA00005879"/>
    </source>
</evidence>
<proteinExistence type="inferred from homology"/>
<keyword evidence="5" id="KW-0808">Transferase</keyword>
<dbReference type="CDD" id="cd11645">
    <property type="entry name" value="Precorrin_2_C20_MT"/>
    <property type="match status" value="1"/>
</dbReference>
<dbReference type="Gene3D" id="3.40.1010.10">
    <property type="entry name" value="Cobalt-precorrin-4 Transmethylase, Domain 1"/>
    <property type="match status" value="1"/>
</dbReference>
<dbReference type="PANTHER" id="PTHR43467">
    <property type="entry name" value="COBALT-PRECORRIN-2 C(20)-METHYLTRANSFERASE"/>
    <property type="match status" value="1"/>
</dbReference>
<dbReference type="Gene3D" id="3.30.950.10">
    <property type="entry name" value="Methyltransferase, Cobalt-precorrin-4 Transmethylase, Domain 2"/>
    <property type="match status" value="1"/>
</dbReference>
<dbReference type="InterPro" id="IPR014777">
    <property type="entry name" value="4pyrrole_Mease_sub1"/>
</dbReference>
<dbReference type="SUPFAM" id="SSF53790">
    <property type="entry name" value="Tetrapyrrole methylase"/>
    <property type="match status" value="1"/>
</dbReference>
<comment type="pathway">
    <text evidence="1">Cofactor biosynthesis; adenosylcobalamin biosynthesis.</text>
</comment>
<dbReference type="InterPro" id="IPR000878">
    <property type="entry name" value="4pyrrol_Mease"/>
</dbReference>
<dbReference type="InterPro" id="IPR014776">
    <property type="entry name" value="4pyrrole_Mease_sub2"/>
</dbReference>
<dbReference type="GO" id="GO:0032259">
    <property type="term" value="P:methylation"/>
    <property type="evidence" value="ECO:0007669"/>
    <property type="project" value="UniProtKB-KW"/>
</dbReference>
<evidence type="ECO:0000256" key="1">
    <source>
        <dbReference type="ARBA" id="ARBA00004953"/>
    </source>
</evidence>
<dbReference type="InterPro" id="IPR006364">
    <property type="entry name" value="CobI/CbiL/CobIJ_dom"/>
</dbReference>
<evidence type="ECO:0000313" key="10">
    <source>
        <dbReference type="Proteomes" id="UP000218890"/>
    </source>
</evidence>